<dbReference type="EMBL" id="JAPFRD010000010">
    <property type="protein sequence ID" value="MCW8108691.1"/>
    <property type="molecule type" value="Genomic_DNA"/>
</dbReference>
<keyword evidence="2" id="KW-1185">Reference proteome</keyword>
<proteinExistence type="predicted"/>
<dbReference type="RefSeq" id="WP_265617438.1">
    <property type="nucleotide sequence ID" value="NZ_JAPFRD010000010.1"/>
</dbReference>
<evidence type="ECO:0000313" key="1">
    <source>
        <dbReference type="EMBL" id="MCW8108691.1"/>
    </source>
</evidence>
<dbReference type="Proteomes" id="UP001142810">
    <property type="component" value="Unassembled WGS sequence"/>
</dbReference>
<protein>
    <submittedName>
        <fullName evidence="1">Deoxyguanosinetriphosphate triphosphohydrolase</fullName>
    </submittedName>
</protein>
<reference evidence="1" key="1">
    <citation type="submission" date="2022-11" db="EMBL/GenBank/DDBJ databases">
        <title>Alteromonas sp. nov., isolated from sea water of the Qingdao.</title>
        <authorList>
            <person name="Wang Q."/>
        </authorList>
    </citation>
    <scope>NUCLEOTIDE SEQUENCE</scope>
    <source>
        <strain evidence="1">ASW11-7</strain>
    </source>
</reference>
<evidence type="ECO:0000313" key="2">
    <source>
        <dbReference type="Proteomes" id="UP001142810"/>
    </source>
</evidence>
<organism evidence="1 2">
    <name type="scientific">Alteromonas aquimaris</name>
    <dbReference type="NCBI Taxonomy" id="2998417"/>
    <lineage>
        <taxon>Bacteria</taxon>
        <taxon>Pseudomonadati</taxon>
        <taxon>Pseudomonadota</taxon>
        <taxon>Gammaproteobacteria</taxon>
        <taxon>Alteromonadales</taxon>
        <taxon>Alteromonadaceae</taxon>
        <taxon>Alteromonas/Salinimonas group</taxon>
        <taxon>Alteromonas</taxon>
    </lineage>
</organism>
<name>A0ABT3P9D0_9ALTE</name>
<gene>
    <name evidence="1" type="ORF">OPS25_09300</name>
</gene>
<accession>A0ABT3P9D0</accession>
<sequence length="124" mass="13907">MTANVFQLPLPIEYQPQPKKAPVTGKPKGWSYLLAKTLAFSKDATHAIRIQQPSQEVIPCWIKKLIMAGQCNTIFVEDMQLPLNEQQQIIELCSLHSVALISVRKNSAFTSPSFHNICSGTWLN</sequence>
<comment type="caution">
    <text evidence="1">The sequence shown here is derived from an EMBL/GenBank/DDBJ whole genome shotgun (WGS) entry which is preliminary data.</text>
</comment>